<accession>A0A1F5G6C0</accession>
<proteinExistence type="predicted"/>
<dbReference type="EMBL" id="MFAZ01000014">
    <property type="protein sequence ID" value="OGD87389.1"/>
    <property type="molecule type" value="Genomic_DNA"/>
</dbReference>
<reference evidence="2 3" key="1">
    <citation type="journal article" date="2016" name="Nat. Commun.">
        <title>Thousands of microbial genomes shed light on interconnected biogeochemical processes in an aquifer system.</title>
        <authorList>
            <person name="Anantharaman K."/>
            <person name="Brown C.T."/>
            <person name="Hug L.A."/>
            <person name="Sharon I."/>
            <person name="Castelle C.J."/>
            <person name="Probst A.J."/>
            <person name="Thomas B.C."/>
            <person name="Singh A."/>
            <person name="Wilkins M.J."/>
            <person name="Karaoz U."/>
            <person name="Brodie E.L."/>
            <person name="Williams K.H."/>
            <person name="Hubbard S.S."/>
            <person name="Banfield J.F."/>
        </authorList>
    </citation>
    <scope>NUCLEOTIDE SEQUENCE [LARGE SCALE GENOMIC DNA]</scope>
</reference>
<evidence type="ECO:0000256" key="1">
    <source>
        <dbReference type="SAM" id="MobiDB-lite"/>
    </source>
</evidence>
<dbReference type="Proteomes" id="UP000179102">
    <property type="component" value="Unassembled WGS sequence"/>
</dbReference>
<sequence>MSDTNIQPKSQKVIKPKQDKQIFPTPPPSASTKAKEQEPINATAAKAEEDKLMAEIISTSEVMRKEALDKIEKELPDLKRQELKLPPDVEDAGVKIPEEEADKVVRQGTNLSLPVSEETYKKGQETKIEGKVEGAPGAKIVVGVSSIAALAIWIGRLFKLAHKHTMKIIFRGGNK</sequence>
<evidence type="ECO:0000313" key="3">
    <source>
        <dbReference type="Proteomes" id="UP000179102"/>
    </source>
</evidence>
<dbReference type="STRING" id="1797711.A2870_01435"/>
<comment type="caution">
    <text evidence="2">The sequence shown here is derived from an EMBL/GenBank/DDBJ whole genome shotgun (WGS) entry which is preliminary data.</text>
</comment>
<evidence type="ECO:0000313" key="2">
    <source>
        <dbReference type="EMBL" id="OGD87389.1"/>
    </source>
</evidence>
<gene>
    <name evidence="2" type="ORF">A2870_01435</name>
</gene>
<protein>
    <submittedName>
        <fullName evidence="2">Uncharacterized protein</fullName>
    </submittedName>
</protein>
<feature type="compositionally biased region" description="Polar residues" evidence="1">
    <location>
        <begin position="1"/>
        <end position="10"/>
    </location>
</feature>
<dbReference type="AlphaFoldDB" id="A0A1F5G6C0"/>
<feature type="region of interest" description="Disordered" evidence="1">
    <location>
        <begin position="1"/>
        <end position="44"/>
    </location>
</feature>
<organism evidence="2 3">
    <name type="scientific">Candidatus Curtissbacteria bacterium RIFCSPHIGHO2_01_FULL_41_11</name>
    <dbReference type="NCBI Taxonomy" id="1797711"/>
    <lineage>
        <taxon>Bacteria</taxon>
        <taxon>Candidatus Curtissiibacteriota</taxon>
    </lineage>
</organism>
<name>A0A1F5G6C0_9BACT</name>